<proteinExistence type="predicted"/>
<dbReference type="SMART" id="SM00446">
    <property type="entry name" value="LRRcap"/>
    <property type="match status" value="1"/>
</dbReference>
<feature type="region of interest" description="Disordered" evidence="6">
    <location>
        <begin position="170"/>
        <end position="193"/>
    </location>
</feature>
<comment type="subcellular location">
    <subcellularLocation>
        <location evidence="1">Cytoplasm</location>
    </subcellularLocation>
</comment>
<keyword evidence="5" id="KW-0677">Repeat</keyword>
<reference evidence="8" key="1">
    <citation type="submission" date="2021-01" db="EMBL/GenBank/DDBJ databases">
        <authorList>
            <person name="Corre E."/>
            <person name="Pelletier E."/>
            <person name="Niang G."/>
            <person name="Scheremetjew M."/>
            <person name="Finn R."/>
            <person name="Kale V."/>
            <person name="Holt S."/>
            <person name="Cochrane G."/>
            <person name="Meng A."/>
            <person name="Brown T."/>
            <person name="Cohen L."/>
        </authorList>
    </citation>
    <scope>NUCLEOTIDE SEQUENCE</scope>
    <source>
        <strain evidence="8">CCMP1243</strain>
    </source>
</reference>
<protein>
    <recommendedName>
        <fullName evidence="2">Leucine-rich repeat-containing protein 51</fullName>
    </recommendedName>
</protein>
<evidence type="ECO:0000256" key="3">
    <source>
        <dbReference type="ARBA" id="ARBA00022490"/>
    </source>
</evidence>
<evidence type="ECO:0000313" key="8">
    <source>
        <dbReference type="EMBL" id="CAD9711112.1"/>
    </source>
</evidence>
<dbReference type="Pfam" id="PF14580">
    <property type="entry name" value="LRR_9"/>
    <property type="match status" value="1"/>
</dbReference>
<dbReference type="PANTHER" id="PTHR46545">
    <property type="entry name" value="LEUCINE-RICH REPEAT-CONTAINING PROTEIN 51"/>
    <property type="match status" value="1"/>
</dbReference>
<evidence type="ECO:0000256" key="4">
    <source>
        <dbReference type="ARBA" id="ARBA00022614"/>
    </source>
</evidence>
<dbReference type="PANTHER" id="PTHR46545:SF1">
    <property type="entry name" value="LEUCINE-RICH REPEAT-CONTAINING PROTEIN 51"/>
    <property type="match status" value="1"/>
</dbReference>
<dbReference type="AlphaFoldDB" id="A0A7S2WXG2"/>
<gene>
    <name evidence="8" type="ORF">RMAR1173_LOCUS22106</name>
</gene>
<dbReference type="EMBL" id="HBHJ01033342">
    <property type="protein sequence ID" value="CAD9711112.1"/>
    <property type="molecule type" value="Transcribed_RNA"/>
</dbReference>
<sequence>MANKMVDYSFLNITDAASELRLKFDIAFPLPEGKAAPAGGEGAQKKERKAPGCCIRLANNAIEDLTPLYQGVSTVFIHPALIKWIDLSFNNIKLIGEALALFTELNVLYLHANGIENLKDLKPLQSFNLRSLTLHGNPVEEKKNYRLFVVNLIPSLNQLDFSPITRQDRETASAHSRALKGRRSQQDKSGPGR</sequence>
<name>A0A7S2WXG2_9STRA</name>
<organism evidence="8">
    <name type="scientific">Rhizochromulina marina</name>
    <dbReference type="NCBI Taxonomy" id="1034831"/>
    <lineage>
        <taxon>Eukaryota</taxon>
        <taxon>Sar</taxon>
        <taxon>Stramenopiles</taxon>
        <taxon>Ochrophyta</taxon>
        <taxon>Dictyochophyceae</taxon>
        <taxon>Rhizochromulinales</taxon>
        <taxon>Rhizochromulina</taxon>
    </lineage>
</organism>
<dbReference type="GO" id="GO:0005737">
    <property type="term" value="C:cytoplasm"/>
    <property type="evidence" value="ECO:0007669"/>
    <property type="project" value="UniProtKB-SubCell"/>
</dbReference>
<evidence type="ECO:0000256" key="2">
    <source>
        <dbReference type="ARBA" id="ARBA00014223"/>
    </source>
</evidence>
<accession>A0A7S2WXG2</accession>
<dbReference type="Gene3D" id="3.80.10.10">
    <property type="entry name" value="Ribonuclease Inhibitor"/>
    <property type="match status" value="1"/>
</dbReference>
<keyword evidence="3" id="KW-0963">Cytoplasm</keyword>
<dbReference type="SUPFAM" id="SSF52058">
    <property type="entry name" value="L domain-like"/>
    <property type="match status" value="1"/>
</dbReference>
<dbReference type="InterPro" id="IPR001611">
    <property type="entry name" value="Leu-rich_rpt"/>
</dbReference>
<evidence type="ECO:0000259" key="7">
    <source>
        <dbReference type="SMART" id="SM00446"/>
    </source>
</evidence>
<dbReference type="InterPro" id="IPR003603">
    <property type="entry name" value="U2A'_phosphoprotein32A_C"/>
</dbReference>
<dbReference type="InterPro" id="IPR032675">
    <property type="entry name" value="LRR_dom_sf"/>
</dbReference>
<evidence type="ECO:0000256" key="5">
    <source>
        <dbReference type="ARBA" id="ARBA00022737"/>
    </source>
</evidence>
<keyword evidence="4" id="KW-0433">Leucine-rich repeat</keyword>
<dbReference type="PROSITE" id="PS51450">
    <property type="entry name" value="LRR"/>
    <property type="match status" value="1"/>
</dbReference>
<feature type="domain" description="U2A'/phosphoprotein 32 family A C-terminal" evidence="7">
    <location>
        <begin position="142"/>
        <end position="160"/>
    </location>
</feature>
<evidence type="ECO:0000256" key="1">
    <source>
        <dbReference type="ARBA" id="ARBA00004496"/>
    </source>
</evidence>
<evidence type="ECO:0000256" key="6">
    <source>
        <dbReference type="SAM" id="MobiDB-lite"/>
    </source>
</evidence>